<protein>
    <recommendedName>
        <fullName evidence="12">Innexin</fullName>
    </recommendedName>
</protein>
<reference evidence="14" key="1">
    <citation type="submission" date="2025-08" db="UniProtKB">
        <authorList>
            <consortium name="RefSeq"/>
        </authorList>
    </citation>
    <scope>IDENTIFICATION</scope>
    <source>
        <tissue evidence="14">Whole organism</tissue>
    </source>
</reference>
<comment type="caution">
    <text evidence="12">Lacks conserved residue(s) required for the propagation of feature annotation.</text>
</comment>
<evidence type="ECO:0000256" key="10">
    <source>
        <dbReference type="ARBA" id="ARBA00023136"/>
    </source>
</evidence>
<feature type="transmembrane region" description="Helical" evidence="12">
    <location>
        <begin position="35"/>
        <end position="53"/>
    </location>
</feature>
<dbReference type="GO" id="GO:0007602">
    <property type="term" value="P:phototransduction"/>
    <property type="evidence" value="ECO:0007669"/>
    <property type="project" value="TreeGrafter"/>
</dbReference>
<dbReference type="GO" id="GO:0005921">
    <property type="term" value="C:gap junction"/>
    <property type="evidence" value="ECO:0007669"/>
    <property type="project" value="UniProtKB-SubCell"/>
</dbReference>
<dbReference type="InterPro" id="IPR000990">
    <property type="entry name" value="Innexin"/>
</dbReference>
<dbReference type="PRINTS" id="PR01262">
    <property type="entry name" value="INNEXIN"/>
</dbReference>
<dbReference type="AlphaFoldDB" id="A0A8B7PEZ4"/>
<feature type="transmembrane region" description="Helical" evidence="12">
    <location>
        <begin position="198"/>
        <end position="219"/>
    </location>
</feature>
<evidence type="ECO:0000256" key="12">
    <source>
        <dbReference type="RuleBase" id="RU010713"/>
    </source>
</evidence>
<keyword evidence="13" id="KW-1185">Reference proteome</keyword>
<evidence type="ECO:0000256" key="6">
    <source>
        <dbReference type="ARBA" id="ARBA00022868"/>
    </source>
</evidence>
<comment type="similarity">
    <text evidence="12">Belongs to the pannexin family.</text>
</comment>
<accession>A0A8B7PEZ4</accession>
<organism evidence="13 14">
    <name type="scientific">Hyalella azteca</name>
    <name type="common">Amphipod</name>
    <dbReference type="NCBI Taxonomy" id="294128"/>
    <lineage>
        <taxon>Eukaryota</taxon>
        <taxon>Metazoa</taxon>
        <taxon>Ecdysozoa</taxon>
        <taxon>Arthropoda</taxon>
        <taxon>Crustacea</taxon>
        <taxon>Multicrustacea</taxon>
        <taxon>Malacostraca</taxon>
        <taxon>Eumalacostraca</taxon>
        <taxon>Peracarida</taxon>
        <taxon>Amphipoda</taxon>
        <taxon>Senticaudata</taxon>
        <taxon>Talitrida</taxon>
        <taxon>Talitroidea</taxon>
        <taxon>Hyalellidae</taxon>
        <taxon>Hyalella</taxon>
    </lineage>
</organism>
<sequence length="382" mass="42474">MILNLFDGIKSAVGKQLTANVKPNVDSALFKSMKLAAAFTGMAFVLVTARTYIGDNIDCTAGAAVKEEETKAITSYCFITSTFTLSNFTLPAASPHPGLGPVPHREVFPPGIGVDSVVEEDEGVTFHAYYQWVPFMIALQSVLLFLPTKIWQSKEDGHLEYLLCDTHKVHVNKELAHAKRSQSVNVFNHSRNFSNGKYLAWFIMCEILGCGFTIGNLFLTDAFLGGQFFDFGKGALSYLTGSVTDPNNPLNIVFPKIGKCTWYKYGPSGSIVSMDAICVLPLNIVNEKTYVVLWLTYILLCAFTCAALLYHFFLLLVPGRLDALITRRSENKRDMKVVLKECSKGDKFILWCLQSYVVDFGKWTAQLIEEAGFGKPEFELKN</sequence>
<keyword evidence="6" id="KW-0303">Gap junction</keyword>
<keyword evidence="5 12" id="KW-0812">Transmembrane</keyword>
<dbReference type="PANTHER" id="PTHR11893">
    <property type="entry name" value="INNEXIN"/>
    <property type="match status" value="1"/>
</dbReference>
<dbReference type="OMA" id="EYLICHM"/>
<dbReference type="Pfam" id="PF00876">
    <property type="entry name" value="Innexin"/>
    <property type="match status" value="1"/>
</dbReference>
<keyword evidence="7" id="KW-0965">Cell junction</keyword>
<keyword evidence="8 12" id="KW-1133">Transmembrane helix</keyword>
<name>A0A8B7PEZ4_HYAAZ</name>
<keyword evidence="4" id="KW-1003">Cell membrane</keyword>
<evidence type="ECO:0000256" key="1">
    <source>
        <dbReference type="ARBA" id="ARBA00004610"/>
    </source>
</evidence>
<evidence type="ECO:0000313" key="14">
    <source>
        <dbReference type="RefSeq" id="XP_018023856.1"/>
    </source>
</evidence>
<dbReference type="Proteomes" id="UP000694843">
    <property type="component" value="Unplaced"/>
</dbReference>
<keyword evidence="3 12" id="KW-0813">Transport</keyword>
<evidence type="ECO:0000256" key="8">
    <source>
        <dbReference type="ARBA" id="ARBA00022989"/>
    </source>
</evidence>
<feature type="transmembrane region" description="Helical" evidence="12">
    <location>
        <begin position="291"/>
        <end position="317"/>
    </location>
</feature>
<keyword evidence="11 12" id="KW-0407">Ion channel</keyword>
<dbReference type="GO" id="GO:0005886">
    <property type="term" value="C:plasma membrane"/>
    <property type="evidence" value="ECO:0007669"/>
    <property type="project" value="UniProtKB-SubCell"/>
</dbReference>
<dbReference type="PROSITE" id="PS51013">
    <property type="entry name" value="PANNEXIN"/>
    <property type="match status" value="1"/>
</dbReference>
<dbReference type="GO" id="GO:0005243">
    <property type="term" value="F:gap junction channel activity"/>
    <property type="evidence" value="ECO:0007669"/>
    <property type="project" value="TreeGrafter"/>
</dbReference>
<dbReference type="GO" id="GO:0034220">
    <property type="term" value="P:monoatomic ion transmembrane transport"/>
    <property type="evidence" value="ECO:0007669"/>
    <property type="project" value="UniProtKB-KW"/>
</dbReference>
<dbReference type="KEGG" id="hazt:108679676"/>
<dbReference type="GeneID" id="108679676"/>
<evidence type="ECO:0000256" key="2">
    <source>
        <dbReference type="ARBA" id="ARBA00004651"/>
    </source>
</evidence>
<gene>
    <name evidence="14" type="primary">LOC108679676</name>
    <name evidence="12" type="synonym">inx</name>
</gene>
<keyword evidence="10 12" id="KW-0472">Membrane</keyword>
<dbReference type="PANTHER" id="PTHR11893:SF38">
    <property type="entry name" value="INNEXIN INX7"/>
    <property type="match status" value="1"/>
</dbReference>
<comment type="subcellular location">
    <subcellularLocation>
        <location evidence="1">Cell junction</location>
        <location evidence="1">Gap junction</location>
    </subcellularLocation>
    <subcellularLocation>
        <location evidence="2 12">Cell membrane</location>
        <topology evidence="2 12">Multi-pass membrane protein</topology>
    </subcellularLocation>
</comment>
<evidence type="ECO:0000256" key="11">
    <source>
        <dbReference type="ARBA" id="ARBA00023303"/>
    </source>
</evidence>
<evidence type="ECO:0000313" key="13">
    <source>
        <dbReference type="Proteomes" id="UP000694843"/>
    </source>
</evidence>
<evidence type="ECO:0000256" key="5">
    <source>
        <dbReference type="ARBA" id="ARBA00022692"/>
    </source>
</evidence>
<keyword evidence="9 12" id="KW-0406">Ion transport</keyword>
<dbReference type="RefSeq" id="XP_018023856.1">
    <property type="nucleotide sequence ID" value="XM_018168367.2"/>
</dbReference>
<evidence type="ECO:0000256" key="7">
    <source>
        <dbReference type="ARBA" id="ARBA00022949"/>
    </source>
</evidence>
<proteinExistence type="inferred from homology"/>
<evidence type="ECO:0000256" key="9">
    <source>
        <dbReference type="ARBA" id="ARBA00023065"/>
    </source>
</evidence>
<evidence type="ECO:0000256" key="3">
    <source>
        <dbReference type="ARBA" id="ARBA00022448"/>
    </source>
</evidence>
<comment type="function">
    <text evidence="12">Structural component of the gap junctions.</text>
</comment>
<dbReference type="OrthoDB" id="6346765at2759"/>
<evidence type="ECO:0000256" key="4">
    <source>
        <dbReference type="ARBA" id="ARBA00022475"/>
    </source>
</evidence>